<dbReference type="SUPFAM" id="SSF53474">
    <property type="entry name" value="alpha/beta-Hydrolases"/>
    <property type="match status" value="1"/>
</dbReference>
<evidence type="ECO:0000313" key="2">
    <source>
        <dbReference type="Proteomes" id="UP001203423"/>
    </source>
</evidence>
<organism evidence="1 2">
    <name type="scientific">Shewanella surugensis</name>
    <dbReference type="NCBI Taxonomy" id="212020"/>
    <lineage>
        <taxon>Bacteria</taxon>
        <taxon>Pseudomonadati</taxon>
        <taxon>Pseudomonadota</taxon>
        <taxon>Gammaproteobacteria</taxon>
        <taxon>Alteromonadales</taxon>
        <taxon>Shewanellaceae</taxon>
        <taxon>Shewanella</taxon>
    </lineage>
</organism>
<reference evidence="1 2" key="1">
    <citation type="submission" date="2022-01" db="EMBL/GenBank/DDBJ databases">
        <title>Whole genome-based taxonomy of the Shewanellaceae.</title>
        <authorList>
            <person name="Martin-Rodriguez A.J."/>
        </authorList>
    </citation>
    <scope>NUCLEOTIDE SEQUENCE [LARGE SCALE GENOMIC DNA]</scope>
    <source>
        <strain evidence="1 2">DSM 17177</strain>
    </source>
</reference>
<comment type="caution">
    <text evidence="1">The sequence shown here is derived from an EMBL/GenBank/DDBJ whole genome shotgun (WGS) entry which is preliminary data.</text>
</comment>
<proteinExistence type="predicted"/>
<dbReference type="EMBL" id="JAKIKS010000176">
    <property type="protein sequence ID" value="MCL1127572.1"/>
    <property type="molecule type" value="Genomic_DNA"/>
</dbReference>
<name>A0ABT0LJV3_9GAMM</name>
<evidence type="ECO:0008006" key="3">
    <source>
        <dbReference type="Google" id="ProtNLM"/>
    </source>
</evidence>
<gene>
    <name evidence="1" type="ORF">L2764_24635</name>
</gene>
<dbReference type="Proteomes" id="UP001203423">
    <property type="component" value="Unassembled WGS sequence"/>
</dbReference>
<dbReference type="RefSeq" id="WP_248943012.1">
    <property type="nucleotide sequence ID" value="NZ_JAKIKS010000176.1"/>
</dbReference>
<sequence length="82" mass="9372">MQTVRLTDLVVISECPDLSKKVDSIKVVHGKKDMFMQYRYGRSLVDALNMASPNIAILELFDDAGHAYFLQESYQLIPSMFQ</sequence>
<dbReference type="InterPro" id="IPR029058">
    <property type="entry name" value="AB_hydrolase_fold"/>
</dbReference>
<evidence type="ECO:0000313" key="1">
    <source>
        <dbReference type="EMBL" id="MCL1127572.1"/>
    </source>
</evidence>
<accession>A0ABT0LJV3</accession>
<protein>
    <recommendedName>
        <fullName evidence="3">Alpha/beta hydrolase</fullName>
    </recommendedName>
</protein>
<keyword evidence="2" id="KW-1185">Reference proteome</keyword>